<keyword evidence="5" id="KW-1185">Reference proteome</keyword>
<evidence type="ECO:0000256" key="1">
    <source>
        <dbReference type="PROSITE-ProRule" id="PRU00339"/>
    </source>
</evidence>
<dbReference type="SUPFAM" id="SSF52540">
    <property type="entry name" value="P-loop containing nucleoside triphosphate hydrolases"/>
    <property type="match status" value="1"/>
</dbReference>
<dbReference type="EMBL" id="SJKA01000006">
    <property type="protein sequence ID" value="TCC32160.1"/>
    <property type="molecule type" value="Genomic_DNA"/>
</dbReference>
<dbReference type="Pfam" id="PF13424">
    <property type="entry name" value="TPR_12"/>
    <property type="match status" value="2"/>
</dbReference>
<evidence type="ECO:0000313" key="5">
    <source>
        <dbReference type="Proteomes" id="UP000292695"/>
    </source>
</evidence>
<dbReference type="PANTHER" id="PTHR47691:SF3">
    <property type="entry name" value="HTH-TYPE TRANSCRIPTIONAL REGULATOR RV0890C-RELATED"/>
    <property type="match status" value="1"/>
</dbReference>
<dbReference type="AlphaFoldDB" id="A0A4R0IJ02"/>
<feature type="repeat" description="TPR" evidence="1">
    <location>
        <begin position="546"/>
        <end position="579"/>
    </location>
</feature>
<proteinExistence type="predicted"/>
<protein>
    <submittedName>
        <fullName evidence="4">Tetratricopeptide repeat protein</fullName>
    </submittedName>
</protein>
<keyword evidence="1" id="KW-0802">TPR repeat</keyword>
<evidence type="ECO:0000313" key="4">
    <source>
        <dbReference type="EMBL" id="TCC32160.1"/>
    </source>
</evidence>
<dbReference type="Pfam" id="PF00931">
    <property type="entry name" value="NB-ARC"/>
    <property type="match status" value="1"/>
</dbReference>
<dbReference type="SMART" id="SM00028">
    <property type="entry name" value="TPR"/>
    <property type="match status" value="5"/>
</dbReference>
<dbReference type="PANTHER" id="PTHR47691">
    <property type="entry name" value="REGULATOR-RELATED"/>
    <property type="match status" value="1"/>
</dbReference>
<dbReference type="InterPro" id="IPR002182">
    <property type="entry name" value="NB-ARC"/>
</dbReference>
<dbReference type="InterPro" id="IPR042197">
    <property type="entry name" value="Apaf_helical"/>
</dbReference>
<evidence type="ECO:0000259" key="3">
    <source>
        <dbReference type="Pfam" id="PF00931"/>
    </source>
</evidence>
<feature type="repeat" description="TPR" evidence="1">
    <location>
        <begin position="666"/>
        <end position="699"/>
    </location>
</feature>
<organism evidence="4 5">
    <name type="scientific">Kribbella sindirgiensis</name>
    <dbReference type="NCBI Taxonomy" id="1124744"/>
    <lineage>
        <taxon>Bacteria</taxon>
        <taxon>Bacillati</taxon>
        <taxon>Actinomycetota</taxon>
        <taxon>Actinomycetes</taxon>
        <taxon>Propionibacteriales</taxon>
        <taxon>Kribbellaceae</taxon>
        <taxon>Kribbella</taxon>
    </lineage>
</organism>
<dbReference type="InterPro" id="IPR027417">
    <property type="entry name" value="P-loop_NTPase"/>
</dbReference>
<dbReference type="GO" id="GO:0043531">
    <property type="term" value="F:ADP binding"/>
    <property type="evidence" value="ECO:0007669"/>
    <property type="project" value="InterPro"/>
</dbReference>
<dbReference type="RefSeq" id="WP_131289787.1">
    <property type="nucleotide sequence ID" value="NZ_SJKA01000006.1"/>
</dbReference>
<dbReference type="Gene3D" id="3.40.50.300">
    <property type="entry name" value="P-loop containing nucleotide triphosphate hydrolases"/>
    <property type="match status" value="1"/>
</dbReference>
<dbReference type="Gene3D" id="1.25.40.10">
    <property type="entry name" value="Tetratricopeptide repeat domain"/>
    <property type="match status" value="1"/>
</dbReference>
<comment type="caution">
    <text evidence="4">The sequence shown here is derived from an EMBL/GenBank/DDBJ whole genome shotgun (WGS) entry which is preliminary data.</text>
</comment>
<dbReference type="InterPro" id="IPR011990">
    <property type="entry name" value="TPR-like_helical_dom_sf"/>
</dbReference>
<dbReference type="OrthoDB" id="7628974at2"/>
<accession>A0A4R0IJ02</accession>
<dbReference type="PRINTS" id="PR00364">
    <property type="entry name" value="DISEASERSIST"/>
</dbReference>
<feature type="region of interest" description="Disordered" evidence="2">
    <location>
        <begin position="459"/>
        <end position="478"/>
    </location>
</feature>
<dbReference type="InterPro" id="IPR019734">
    <property type="entry name" value="TPR_rpt"/>
</dbReference>
<dbReference type="PROSITE" id="PS50005">
    <property type="entry name" value="TPR"/>
    <property type="match status" value="2"/>
</dbReference>
<dbReference type="Gene3D" id="1.10.8.430">
    <property type="entry name" value="Helical domain of apoptotic protease-activating factors"/>
    <property type="match status" value="1"/>
</dbReference>
<evidence type="ECO:0000256" key="2">
    <source>
        <dbReference type="SAM" id="MobiDB-lite"/>
    </source>
</evidence>
<sequence length="768" mass="83891">MESGREPPRPGSVRTYDDLAERLRALRSWAGVSYREAHRRTVRDRTARGVYEIPAYATVYHCFQPGRSRIDPELVVDIVRALVGDDAAAAEWRQVCQVVDQRAAEASVVDVATQLPADLPHFTGRRDELNQVPADTESGLVTIHGMAGAGKTTLATHIAQRLAPGTRLFVDLRGYDPDRPPADPAAVLGAFLRRLGVRGSEIAPLDLTRRTAMYRALLARSRALVLLDNAGSEDQVAPLLTDADGCLTLVTSRRRLQLPGITQEITLEPFAPAESVELLRRTATGQVDAAPELAARIADLCGHLPLAVALIAGWMDNRPDWTLSDHLDRLADRRGSLRLDNAVEVALAASYERLPEDDQRLLRLLSLHPGPDLDACAAAALTGGELSNTTATLDRLVSASVLRQPATGRFAMHDLVRIFASDRAREEVRPAARRSALVKLYDHYRRTAKCALVHYAPQDRHRHPEVPDPGTPTPPVADRDSAAAWLEAERANLLAIASHAGNNGSAQHAVDLSVLLFRFLDDAGHHQDAANLHELAARVAAPPGRARALINLGTACWRLGRYDEALQHNQDALVIHREQGDRIGEGIALTNLAVSYGRLDRLPEAIEHYRSAIDILATTDDRVTEGVALGNLGYALERSGRLDEALEQNLRHLQLARRIGDRVAQGVALGNVGSVYQRLGRLDEARQHHEQALALARETGYRLGELSILNELGADLHLLGRFDPALETYRRAESLADELDNPGELSSARAGIEQCRQALASRTSDSGR</sequence>
<feature type="domain" description="NB-ARC" evidence="3">
    <location>
        <begin position="135"/>
        <end position="279"/>
    </location>
</feature>
<gene>
    <name evidence="4" type="ORF">E0H50_18200</name>
</gene>
<dbReference type="Proteomes" id="UP000292695">
    <property type="component" value="Unassembled WGS sequence"/>
</dbReference>
<reference evidence="4 5" key="1">
    <citation type="submission" date="2019-02" db="EMBL/GenBank/DDBJ databases">
        <title>Kribbella capetownensis sp. nov. and Kribbella speibonae sp. nov., isolated from soil.</title>
        <authorList>
            <person name="Curtis S.M."/>
            <person name="Norton I."/>
            <person name="Everest G.J."/>
            <person name="Meyers P.R."/>
        </authorList>
    </citation>
    <scope>NUCLEOTIDE SEQUENCE [LARGE SCALE GENOMIC DNA]</scope>
    <source>
        <strain evidence="4 5">DSM 27082</strain>
    </source>
</reference>
<name>A0A4R0IJ02_9ACTN</name>
<dbReference type="SUPFAM" id="SSF48452">
    <property type="entry name" value="TPR-like"/>
    <property type="match status" value="1"/>
</dbReference>